<comment type="caution">
    <text evidence="1">The sequence shown here is derived from an EMBL/GenBank/DDBJ whole genome shotgun (WGS) entry which is preliminary data.</text>
</comment>
<protein>
    <recommendedName>
        <fullName evidence="3">MACPF domain-containing protein</fullName>
    </recommendedName>
</protein>
<dbReference type="OrthoDB" id="6278365at2"/>
<sequence>MENLNKINSILFTVLFAVSCSKQNSELNFGFQTNYSNAKENKFNKSGEILQGYHSMGYSFTEKCLDNNELIMPINIENSTVSYEDNLKESDFRQKLNIGTDLHVPVEAVDVVAGINYSKQASVSKLSRSTTYYAYVKFGESKLKNKEDNKLYLRDNYKSYFDENGNLNNPYNFVKKCGDEVVTSQIFSSKLLVTLKLNFESQFALDEFNTKIGGVLNAFIIEGANAGPTAKLNYLSQETKRQIRLDLYGIQIGGQPEEMMDIISSHSSCKLDNIKDCSTIFQRLNKYISQDYKMQLNEQDIHVWSIESSKTTPYDKLSIFDKTNKPMHFNWTDNFSDSTKLSKKRAQFTHKIAKEIENYRIAQGLLESSNLAYDERVELIDISEKTMQNMNFLKNYSSQCYVDLKKCLNSPEMEYTKFLSKYDDFLLKPNIGKLISKIRSDSQPSYGQKNRSSQDFLNLKNVIENMNYASIYFKLKTVDNKLIRDTSLRFNLMCNKPWYRSFGIDHVLFTGIYSNYEIMMNTIAINYEKNCSNKEMVYIASPSNVNYSDFIVEVWGRE</sequence>
<accession>A0A6N6VUG2</accession>
<gene>
    <name evidence="1" type="ORF">GCL60_05420</name>
</gene>
<evidence type="ECO:0000313" key="1">
    <source>
        <dbReference type="EMBL" id="KAB8039701.1"/>
    </source>
</evidence>
<dbReference type="PROSITE" id="PS51257">
    <property type="entry name" value="PROKAR_LIPOPROTEIN"/>
    <property type="match status" value="1"/>
</dbReference>
<keyword evidence="2" id="KW-1185">Reference proteome</keyword>
<dbReference type="Proteomes" id="UP000437748">
    <property type="component" value="Unassembled WGS sequence"/>
</dbReference>
<name>A0A6N6VUG2_9BACT</name>
<dbReference type="RefSeq" id="WP_153419116.1">
    <property type="nucleotide sequence ID" value="NZ_WFLM01000002.1"/>
</dbReference>
<evidence type="ECO:0000313" key="2">
    <source>
        <dbReference type="Proteomes" id="UP000437748"/>
    </source>
</evidence>
<dbReference type="AlphaFoldDB" id="A0A6N6VUG2"/>
<organism evidence="1 2">
    <name type="scientific">Silvanigrella paludirubra</name>
    <dbReference type="NCBI Taxonomy" id="2499159"/>
    <lineage>
        <taxon>Bacteria</taxon>
        <taxon>Pseudomonadati</taxon>
        <taxon>Bdellovibrionota</taxon>
        <taxon>Oligoflexia</taxon>
        <taxon>Silvanigrellales</taxon>
        <taxon>Silvanigrellaceae</taxon>
        <taxon>Silvanigrella</taxon>
    </lineage>
</organism>
<dbReference type="EMBL" id="WFLM01000002">
    <property type="protein sequence ID" value="KAB8039701.1"/>
    <property type="molecule type" value="Genomic_DNA"/>
</dbReference>
<evidence type="ECO:0008006" key="3">
    <source>
        <dbReference type="Google" id="ProtNLM"/>
    </source>
</evidence>
<proteinExistence type="predicted"/>
<reference evidence="1 2" key="1">
    <citation type="submission" date="2019-10" db="EMBL/GenBank/DDBJ databases">
        <title>New species of Slilvanegrellaceae.</title>
        <authorList>
            <person name="Pitt A."/>
            <person name="Hahn M.W."/>
        </authorList>
    </citation>
    <scope>NUCLEOTIDE SEQUENCE [LARGE SCALE GENOMIC DNA]</scope>
    <source>
        <strain evidence="1 2">SP-Ram-0.45-NSY-1</strain>
    </source>
</reference>